<dbReference type="STRING" id="930991.A0A0D0CXK0"/>
<evidence type="ECO:0000256" key="1">
    <source>
        <dbReference type="SAM" id="MobiDB-lite"/>
    </source>
</evidence>
<dbReference type="EMBL" id="KN831228">
    <property type="protein sequence ID" value="KIK72109.1"/>
    <property type="molecule type" value="Genomic_DNA"/>
</dbReference>
<dbReference type="PANTHER" id="PTHR11439:SF463">
    <property type="entry name" value="REVERSE TRANSCRIPTASE TY1_COPIA-TYPE DOMAIN-CONTAINING PROTEIN"/>
    <property type="match status" value="1"/>
</dbReference>
<reference evidence="2 3" key="1">
    <citation type="submission" date="2014-04" db="EMBL/GenBank/DDBJ databases">
        <authorList>
            <consortium name="DOE Joint Genome Institute"/>
            <person name="Kuo A."/>
            <person name="Kohler A."/>
            <person name="Jargeat P."/>
            <person name="Nagy L.G."/>
            <person name="Floudas D."/>
            <person name="Copeland A."/>
            <person name="Barry K.W."/>
            <person name="Cichocki N."/>
            <person name="Veneault-Fourrey C."/>
            <person name="LaButti K."/>
            <person name="Lindquist E.A."/>
            <person name="Lipzen A."/>
            <person name="Lundell T."/>
            <person name="Morin E."/>
            <person name="Murat C."/>
            <person name="Sun H."/>
            <person name="Tunlid A."/>
            <person name="Henrissat B."/>
            <person name="Grigoriev I.V."/>
            <person name="Hibbett D.S."/>
            <person name="Martin F."/>
            <person name="Nordberg H.P."/>
            <person name="Cantor M.N."/>
            <person name="Hua S.X."/>
        </authorList>
    </citation>
    <scope>NUCLEOTIDE SEQUENCE [LARGE SCALE GENOMIC DNA]</scope>
    <source>
        <strain evidence="2 3">Ve08.2h10</strain>
    </source>
</reference>
<dbReference type="OrthoDB" id="2685291at2759"/>
<evidence type="ECO:0008006" key="4">
    <source>
        <dbReference type="Google" id="ProtNLM"/>
    </source>
</evidence>
<sequence>MVHNSQLSATDLENNQILPEMVIEGWKVSYLTVISSLMYLMLGTCPDIAYAVGMLSWFSTAPKQMHWEVAKHIFRYIQATKDMELCFDGSKVSMDMDFQGYSNAAIAEPSPGPENSRPWLRSPPRSQSTLDLVSPDNISHGFGASSKKLDIDKKGPPSSTVTIKLPSS</sequence>
<gene>
    <name evidence="2" type="ORF">PAXRUDRAFT_22391</name>
</gene>
<dbReference type="Proteomes" id="UP000054538">
    <property type="component" value="Unassembled WGS sequence"/>
</dbReference>
<dbReference type="InParanoid" id="A0A0D0CXK0"/>
<feature type="compositionally biased region" description="Polar residues" evidence="1">
    <location>
        <begin position="157"/>
        <end position="168"/>
    </location>
</feature>
<evidence type="ECO:0000313" key="2">
    <source>
        <dbReference type="EMBL" id="KIK72109.1"/>
    </source>
</evidence>
<proteinExistence type="predicted"/>
<name>A0A0D0CXK0_9AGAM</name>
<keyword evidence="3" id="KW-1185">Reference proteome</keyword>
<organism evidence="2 3">
    <name type="scientific">Paxillus rubicundulus Ve08.2h10</name>
    <dbReference type="NCBI Taxonomy" id="930991"/>
    <lineage>
        <taxon>Eukaryota</taxon>
        <taxon>Fungi</taxon>
        <taxon>Dikarya</taxon>
        <taxon>Basidiomycota</taxon>
        <taxon>Agaricomycotina</taxon>
        <taxon>Agaricomycetes</taxon>
        <taxon>Agaricomycetidae</taxon>
        <taxon>Boletales</taxon>
        <taxon>Paxilineae</taxon>
        <taxon>Paxillaceae</taxon>
        <taxon>Paxillus</taxon>
    </lineage>
</organism>
<accession>A0A0D0CXK0</accession>
<reference evidence="3" key="2">
    <citation type="submission" date="2015-01" db="EMBL/GenBank/DDBJ databases">
        <title>Evolutionary Origins and Diversification of the Mycorrhizal Mutualists.</title>
        <authorList>
            <consortium name="DOE Joint Genome Institute"/>
            <consortium name="Mycorrhizal Genomics Consortium"/>
            <person name="Kohler A."/>
            <person name="Kuo A."/>
            <person name="Nagy L.G."/>
            <person name="Floudas D."/>
            <person name="Copeland A."/>
            <person name="Barry K.W."/>
            <person name="Cichocki N."/>
            <person name="Veneault-Fourrey C."/>
            <person name="LaButti K."/>
            <person name="Lindquist E.A."/>
            <person name="Lipzen A."/>
            <person name="Lundell T."/>
            <person name="Morin E."/>
            <person name="Murat C."/>
            <person name="Riley R."/>
            <person name="Ohm R."/>
            <person name="Sun H."/>
            <person name="Tunlid A."/>
            <person name="Henrissat B."/>
            <person name="Grigoriev I.V."/>
            <person name="Hibbett D.S."/>
            <person name="Martin F."/>
        </authorList>
    </citation>
    <scope>NUCLEOTIDE SEQUENCE [LARGE SCALE GENOMIC DNA]</scope>
    <source>
        <strain evidence="3">Ve08.2h10</strain>
    </source>
</reference>
<dbReference type="AlphaFoldDB" id="A0A0D0CXK0"/>
<protein>
    <recommendedName>
        <fullName evidence="4">Retrovirus-related Pol polyprotein from transposon TNT 1-94</fullName>
    </recommendedName>
</protein>
<dbReference type="PANTHER" id="PTHR11439">
    <property type="entry name" value="GAG-POL-RELATED RETROTRANSPOSON"/>
    <property type="match status" value="1"/>
</dbReference>
<feature type="region of interest" description="Disordered" evidence="1">
    <location>
        <begin position="104"/>
        <end position="168"/>
    </location>
</feature>
<dbReference type="HOGENOM" id="CLU_1587038_0_0_1"/>
<evidence type="ECO:0000313" key="3">
    <source>
        <dbReference type="Proteomes" id="UP000054538"/>
    </source>
</evidence>